<dbReference type="Proteomes" id="UP000707731">
    <property type="component" value="Unassembled WGS sequence"/>
</dbReference>
<dbReference type="EMBL" id="JADLQN010000001">
    <property type="protein sequence ID" value="MBF6354238.1"/>
    <property type="molecule type" value="Genomic_DNA"/>
</dbReference>
<keyword evidence="2" id="KW-1185">Reference proteome</keyword>
<protein>
    <submittedName>
        <fullName evidence="1">XRE family transcriptional regulator</fullName>
    </submittedName>
</protein>
<dbReference type="SUPFAM" id="SSF48452">
    <property type="entry name" value="TPR-like"/>
    <property type="match status" value="1"/>
</dbReference>
<proteinExistence type="predicted"/>
<evidence type="ECO:0000313" key="1">
    <source>
        <dbReference type="EMBL" id="MBF6354238.1"/>
    </source>
</evidence>
<organism evidence="1 2">
    <name type="scientific">Nocardia higoensis</name>
    <dbReference type="NCBI Taxonomy" id="228599"/>
    <lineage>
        <taxon>Bacteria</taxon>
        <taxon>Bacillati</taxon>
        <taxon>Actinomycetota</taxon>
        <taxon>Actinomycetes</taxon>
        <taxon>Mycobacteriales</taxon>
        <taxon>Nocardiaceae</taxon>
        <taxon>Nocardia</taxon>
    </lineage>
</organism>
<accession>A0ABS0DBZ8</accession>
<evidence type="ECO:0000313" key="2">
    <source>
        <dbReference type="Proteomes" id="UP000707731"/>
    </source>
</evidence>
<gene>
    <name evidence="1" type="ORF">IU449_06735</name>
</gene>
<dbReference type="InterPro" id="IPR011990">
    <property type="entry name" value="TPR-like_helical_dom_sf"/>
</dbReference>
<sequence length="428" mass="47215">MFNSKLQQLIRQAGWTQDGVARRVNARIGEVTGTPGRYTDETIRRYLCGERTWPDPKYREAFRHVLGVDSDHQLGFVNQRASHALSRAGVGEDPLRLSDSLRAAGDVTAPVTLADLVEITEPTPIPARVGKIEIAQIFDTARMFDTWDNTYGGVLVRETVAAQLRYAVALLDARCSESNRIELFSAVGFLANTSAWMAFDSHAHNDARRMQRLALRCAEEAGDVHLRAEVLSCMARQEIWCGDPDAALTLTELGLVRADRLTPTERASLRVIRARALAQLHRVEEAVRAVGEADESFRSRSPGDDAFFMTYYDDAQLGGDTGHALYDMALHGRFVGEARARLQTAVSGYGDMYVRSRALAHLKLASLVMATGDPGEAIVIGHAAVDEAARVRSRRMGVYLRELDSLAASNGSLDEVTRLRRRLMSAAM</sequence>
<reference evidence="1 2" key="1">
    <citation type="submission" date="2020-10" db="EMBL/GenBank/DDBJ databases">
        <title>Identification of Nocardia species via Next-generation sequencing and recognition of intraspecies genetic diversity.</title>
        <authorList>
            <person name="Li P."/>
            <person name="Li P."/>
            <person name="Lu B."/>
        </authorList>
    </citation>
    <scope>NUCLEOTIDE SEQUENCE [LARGE SCALE GENOMIC DNA]</scope>
    <source>
        <strain evidence="1 2">BJ06-0143</strain>
    </source>
</reference>
<name>A0ABS0DBZ8_9NOCA</name>
<comment type="caution">
    <text evidence="1">The sequence shown here is derived from an EMBL/GenBank/DDBJ whole genome shotgun (WGS) entry which is preliminary data.</text>
</comment>
<dbReference type="RefSeq" id="WP_324188114.1">
    <property type="nucleotide sequence ID" value="NZ_JADLQN010000001.1"/>
</dbReference>